<keyword evidence="10" id="KW-0233">DNA recombination</keyword>
<sequence>MMKLAKNEGKKFEEDFKRSVPEWCWCNRYKDGTANFKGDKNENVRFQAHNICDFEVFAKDKLFLLELKSYQGVSIPVSGIRKNQLEGMIKASRYKNVIPYFLLNFRGVQRVYAIKVQTLHEFIKTTTRKSIPIKFCVENGIEIASEQKRTRFRYNLEILFSEQIEESEVKESKGWKYKELKLGV</sequence>
<comment type="similarity">
    <text evidence="12">Belongs to the RecU family.</text>
</comment>
<reference evidence="14 15" key="1">
    <citation type="submission" date="2014-01" db="EMBL/GenBank/DDBJ databases">
        <title>Plasmidome dynamics in the species complex Clostridium novyi sensu lato converts strains of independent lineages into distinctly different pathogens.</title>
        <authorList>
            <person name="Skarin H."/>
            <person name="Segerman B."/>
        </authorList>
    </citation>
    <scope>NUCLEOTIDE SEQUENCE [LARGE SCALE GENOMIC DNA]</scope>
    <source>
        <strain evidence="14 15">DC5</strain>
    </source>
</reference>
<proteinExistence type="inferred from homology"/>
<protein>
    <recommendedName>
        <fullName evidence="13">Holliday junction resolvase RecU</fullName>
    </recommendedName>
</protein>
<keyword evidence="5" id="KW-0479">Metal-binding</keyword>
<dbReference type="EMBL" id="JDRY01000022">
    <property type="protein sequence ID" value="KGN00329.1"/>
    <property type="molecule type" value="Genomic_DNA"/>
</dbReference>
<evidence type="ECO:0000256" key="10">
    <source>
        <dbReference type="ARBA" id="ARBA00023172"/>
    </source>
</evidence>
<keyword evidence="4" id="KW-0540">Nuclease</keyword>
<dbReference type="GO" id="GO:0046872">
    <property type="term" value="F:metal ion binding"/>
    <property type="evidence" value="ECO:0007669"/>
    <property type="project" value="UniProtKB-KW"/>
</dbReference>
<organism evidence="14 15">
    <name type="scientific">Clostridium botulinum C/D str. DC5</name>
    <dbReference type="NCBI Taxonomy" id="1443128"/>
    <lineage>
        <taxon>Bacteria</taxon>
        <taxon>Bacillati</taxon>
        <taxon>Bacillota</taxon>
        <taxon>Clostridia</taxon>
        <taxon>Eubacteriales</taxon>
        <taxon>Clostridiaceae</taxon>
        <taxon>Clostridium</taxon>
    </lineage>
</organism>
<keyword evidence="6" id="KW-0255">Endonuclease</keyword>
<gene>
    <name evidence="14" type="ORF">Z955_03885</name>
</gene>
<comment type="caution">
    <text evidence="14">The sequence shown here is derived from an EMBL/GenBank/DDBJ whole genome shotgun (WGS) entry which is preliminary data.</text>
</comment>
<evidence type="ECO:0000256" key="8">
    <source>
        <dbReference type="ARBA" id="ARBA00022801"/>
    </source>
</evidence>
<dbReference type="Gene3D" id="3.40.1350.10">
    <property type="match status" value="1"/>
</dbReference>
<dbReference type="InterPro" id="IPR011856">
    <property type="entry name" value="tRNA_endonuc-like_dom_sf"/>
</dbReference>
<comment type="cofactor">
    <cofactor evidence="1">
        <name>Mg(2+)</name>
        <dbReference type="ChEBI" id="CHEBI:18420"/>
    </cofactor>
</comment>
<dbReference type="GO" id="GO:0004519">
    <property type="term" value="F:endonuclease activity"/>
    <property type="evidence" value="ECO:0007669"/>
    <property type="project" value="UniProtKB-KW"/>
</dbReference>
<evidence type="ECO:0000256" key="3">
    <source>
        <dbReference type="ARBA" id="ARBA00022490"/>
    </source>
</evidence>
<dbReference type="AlphaFoldDB" id="A0A0A0IIA6"/>
<evidence type="ECO:0000256" key="5">
    <source>
        <dbReference type="ARBA" id="ARBA00022723"/>
    </source>
</evidence>
<evidence type="ECO:0000256" key="1">
    <source>
        <dbReference type="ARBA" id="ARBA00001946"/>
    </source>
</evidence>
<dbReference type="InterPro" id="IPR004612">
    <property type="entry name" value="Resolv_RecU"/>
</dbReference>
<evidence type="ECO:0000256" key="4">
    <source>
        <dbReference type="ARBA" id="ARBA00022722"/>
    </source>
</evidence>
<keyword evidence="8" id="KW-0378">Hydrolase</keyword>
<keyword evidence="11" id="KW-0234">DNA repair</keyword>
<keyword evidence="7" id="KW-0227">DNA damage</keyword>
<dbReference type="GO" id="GO:0003676">
    <property type="term" value="F:nucleic acid binding"/>
    <property type="evidence" value="ECO:0007669"/>
    <property type="project" value="InterPro"/>
</dbReference>
<dbReference type="GO" id="GO:0005737">
    <property type="term" value="C:cytoplasm"/>
    <property type="evidence" value="ECO:0007669"/>
    <property type="project" value="UniProtKB-SubCell"/>
</dbReference>
<keyword evidence="3" id="KW-0963">Cytoplasm</keyword>
<keyword evidence="9" id="KW-0460">Magnesium</keyword>
<evidence type="ECO:0000313" key="15">
    <source>
        <dbReference type="Proteomes" id="UP000030014"/>
    </source>
</evidence>
<comment type="subcellular location">
    <subcellularLocation>
        <location evidence="2">Cytoplasm</location>
    </subcellularLocation>
</comment>
<dbReference type="Proteomes" id="UP000030014">
    <property type="component" value="Unassembled WGS sequence"/>
</dbReference>
<evidence type="ECO:0000256" key="9">
    <source>
        <dbReference type="ARBA" id="ARBA00022842"/>
    </source>
</evidence>
<name>A0A0A0IIA6_CLOBO</name>
<evidence type="ECO:0000256" key="13">
    <source>
        <dbReference type="ARBA" id="ARBA00029523"/>
    </source>
</evidence>
<evidence type="ECO:0000256" key="12">
    <source>
        <dbReference type="ARBA" id="ARBA00023447"/>
    </source>
</evidence>
<dbReference type="SUPFAM" id="SSF52980">
    <property type="entry name" value="Restriction endonuclease-like"/>
    <property type="match status" value="1"/>
</dbReference>
<evidence type="ECO:0000256" key="2">
    <source>
        <dbReference type="ARBA" id="ARBA00004496"/>
    </source>
</evidence>
<evidence type="ECO:0000256" key="11">
    <source>
        <dbReference type="ARBA" id="ARBA00023204"/>
    </source>
</evidence>
<evidence type="ECO:0000256" key="6">
    <source>
        <dbReference type="ARBA" id="ARBA00022759"/>
    </source>
</evidence>
<evidence type="ECO:0000313" key="14">
    <source>
        <dbReference type="EMBL" id="KGN00329.1"/>
    </source>
</evidence>
<accession>A0A0A0IIA6</accession>
<dbReference type="Pfam" id="PF03838">
    <property type="entry name" value="RecU"/>
    <property type="match status" value="1"/>
</dbReference>
<evidence type="ECO:0000256" key="7">
    <source>
        <dbReference type="ARBA" id="ARBA00022763"/>
    </source>
</evidence>
<dbReference type="GO" id="GO:0006310">
    <property type="term" value="P:DNA recombination"/>
    <property type="evidence" value="ECO:0007669"/>
    <property type="project" value="UniProtKB-KW"/>
</dbReference>
<dbReference type="InterPro" id="IPR011335">
    <property type="entry name" value="Restrct_endonuc-II-like"/>
</dbReference>
<dbReference type="GO" id="GO:0016787">
    <property type="term" value="F:hydrolase activity"/>
    <property type="evidence" value="ECO:0007669"/>
    <property type="project" value="UniProtKB-KW"/>
</dbReference>
<dbReference type="GO" id="GO:0006281">
    <property type="term" value="P:DNA repair"/>
    <property type="evidence" value="ECO:0007669"/>
    <property type="project" value="UniProtKB-KW"/>
</dbReference>